<evidence type="ECO:0000256" key="1">
    <source>
        <dbReference type="ARBA" id="ARBA00022729"/>
    </source>
</evidence>
<dbReference type="PANTHER" id="PTHR10574">
    <property type="entry name" value="NETRIN/LAMININ-RELATED"/>
    <property type="match status" value="1"/>
</dbReference>
<dbReference type="PROSITE" id="PS01248">
    <property type="entry name" value="EGF_LAM_1"/>
    <property type="match status" value="1"/>
</dbReference>
<feature type="disulfide bond" evidence="6">
    <location>
        <begin position="68"/>
        <end position="77"/>
    </location>
</feature>
<dbReference type="InterPro" id="IPR050440">
    <property type="entry name" value="Laminin/Netrin_ECM"/>
</dbReference>
<dbReference type="Pfam" id="PF00053">
    <property type="entry name" value="EGF_laminin"/>
    <property type="match status" value="2"/>
</dbReference>
<dbReference type="EMBL" id="JADWDJ010000013">
    <property type="protein sequence ID" value="KAG5270949.1"/>
    <property type="molecule type" value="Genomic_DNA"/>
</dbReference>
<dbReference type="GO" id="GO:0005604">
    <property type="term" value="C:basement membrane"/>
    <property type="evidence" value="ECO:0007669"/>
    <property type="project" value="UniProtKB-ARBA"/>
</dbReference>
<comment type="caution">
    <text evidence="6">Lacks conserved residue(s) required for the propagation of feature annotation.</text>
</comment>
<keyword evidence="9" id="KW-1185">Reference proteome</keyword>
<gene>
    <name evidence="8" type="ORF">AALO_G00174150</name>
</gene>
<dbReference type="SUPFAM" id="SSF57196">
    <property type="entry name" value="EGF/Laminin"/>
    <property type="match status" value="2"/>
</dbReference>
<keyword evidence="4" id="KW-0325">Glycoprotein</keyword>
<keyword evidence="3 6" id="KW-1015">Disulfide bond</keyword>
<evidence type="ECO:0000256" key="2">
    <source>
        <dbReference type="ARBA" id="ARBA00022737"/>
    </source>
</evidence>
<dbReference type="SMART" id="SM00180">
    <property type="entry name" value="EGF_Lam"/>
    <property type="match status" value="1"/>
</dbReference>
<dbReference type="PANTHER" id="PTHR10574:SF444">
    <property type="entry name" value="BASEMENT MEMBRANE-SPECIFIC HEPARAN SULFATE PROTEOGLYCAN CORE PROTEIN"/>
    <property type="match status" value="1"/>
</dbReference>
<feature type="domain" description="Laminin EGF-like" evidence="7">
    <location>
        <begin position="55"/>
        <end position="94"/>
    </location>
</feature>
<dbReference type="Proteomes" id="UP000823561">
    <property type="component" value="Chromosome 13"/>
</dbReference>
<dbReference type="GO" id="GO:0009888">
    <property type="term" value="P:tissue development"/>
    <property type="evidence" value="ECO:0007669"/>
    <property type="project" value="TreeGrafter"/>
</dbReference>
<proteinExistence type="predicted"/>
<dbReference type="Gene3D" id="2.10.25.10">
    <property type="entry name" value="Laminin"/>
    <property type="match status" value="1"/>
</dbReference>
<evidence type="ECO:0000313" key="8">
    <source>
        <dbReference type="EMBL" id="KAG5270949.1"/>
    </source>
</evidence>
<dbReference type="FunFam" id="2.10.25.10:FF:000188">
    <property type="entry name" value="Laminin subunit gamma 2"/>
    <property type="match status" value="1"/>
</dbReference>
<dbReference type="CDD" id="cd00055">
    <property type="entry name" value="EGF_Lam"/>
    <property type="match status" value="1"/>
</dbReference>
<keyword evidence="5 6" id="KW-0424">Laminin EGF-like domain</keyword>
<dbReference type="GO" id="GO:0009887">
    <property type="term" value="P:animal organ morphogenesis"/>
    <property type="evidence" value="ECO:0007669"/>
    <property type="project" value="TreeGrafter"/>
</dbReference>
<organism evidence="8 9">
    <name type="scientific">Alosa alosa</name>
    <name type="common">allis shad</name>
    <dbReference type="NCBI Taxonomy" id="278164"/>
    <lineage>
        <taxon>Eukaryota</taxon>
        <taxon>Metazoa</taxon>
        <taxon>Chordata</taxon>
        <taxon>Craniata</taxon>
        <taxon>Vertebrata</taxon>
        <taxon>Euteleostomi</taxon>
        <taxon>Actinopterygii</taxon>
        <taxon>Neopterygii</taxon>
        <taxon>Teleostei</taxon>
        <taxon>Clupei</taxon>
        <taxon>Clupeiformes</taxon>
        <taxon>Clupeoidei</taxon>
        <taxon>Clupeidae</taxon>
        <taxon>Alosa</taxon>
    </lineage>
</organism>
<dbReference type="InterPro" id="IPR002049">
    <property type="entry name" value="LE_dom"/>
</dbReference>
<evidence type="ECO:0000256" key="5">
    <source>
        <dbReference type="ARBA" id="ARBA00023292"/>
    </source>
</evidence>
<protein>
    <recommendedName>
        <fullName evidence="7">Laminin EGF-like domain-containing protein</fullName>
    </recommendedName>
</protein>
<evidence type="ECO:0000313" key="9">
    <source>
        <dbReference type="Proteomes" id="UP000823561"/>
    </source>
</evidence>
<dbReference type="PROSITE" id="PS50027">
    <property type="entry name" value="EGF_LAM_2"/>
    <property type="match status" value="1"/>
</dbReference>
<name>A0AAV6G797_9TELE</name>
<evidence type="ECO:0000259" key="7">
    <source>
        <dbReference type="PROSITE" id="PS50027"/>
    </source>
</evidence>
<evidence type="ECO:0000256" key="3">
    <source>
        <dbReference type="ARBA" id="ARBA00023157"/>
    </source>
</evidence>
<keyword evidence="2" id="KW-0677">Repeat</keyword>
<reference evidence="8" key="1">
    <citation type="submission" date="2020-10" db="EMBL/GenBank/DDBJ databases">
        <title>Chromosome-scale genome assembly of the Allis shad, Alosa alosa.</title>
        <authorList>
            <person name="Margot Z."/>
            <person name="Christophe K."/>
            <person name="Cabau C."/>
            <person name="Louis A."/>
            <person name="Berthelot C."/>
            <person name="Parey E."/>
            <person name="Roest Crollius H."/>
            <person name="Montfort J."/>
            <person name="Robinson-Rechavi M."/>
            <person name="Bucao C."/>
            <person name="Bouchez O."/>
            <person name="Gislard M."/>
            <person name="Lluch J."/>
            <person name="Milhes M."/>
            <person name="Lampietro C."/>
            <person name="Lopez Roques C."/>
            <person name="Donnadieu C."/>
            <person name="Braasch I."/>
            <person name="Desvignes T."/>
            <person name="Postlethwait J."/>
            <person name="Bobe J."/>
            <person name="Guiguen Y."/>
        </authorList>
    </citation>
    <scope>NUCLEOTIDE SEQUENCE</scope>
    <source>
        <strain evidence="8">M-15738</strain>
        <tissue evidence="8">Blood</tissue>
    </source>
</reference>
<keyword evidence="1" id="KW-0732">Signal</keyword>
<dbReference type="AlphaFoldDB" id="A0AAV6G797"/>
<evidence type="ECO:0000256" key="4">
    <source>
        <dbReference type="ARBA" id="ARBA00023180"/>
    </source>
</evidence>
<evidence type="ECO:0000256" key="6">
    <source>
        <dbReference type="PROSITE-ProRule" id="PRU00460"/>
    </source>
</evidence>
<comment type="caution">
    <text evidence="8">The sequence shown here is derived from an EMBL/GenBank/DDBJ whole genome shotgun (WGS) entry which is preliminary data.</text>
</comment>
<sequence>MLACYVQQRPNLIAEVVLCLNEDIVPDWATGPHCEVCRPGSFGSALASGGGCVSCQCNGHNQTGQCYCNHYTQGPHCDTCLPGYYGDPSLPCSVSGAPTALRARA</sequence>
<accession>A0AAV6G797</accession>